<accession>A0A846RSN2</accession>
<sequence>MRSEAESEMLRLVRSHASELIDSLAELGGRDISVFGSVARGEDGPDSDVDLLVDLDESVGLFRLLEMRAVAEQILGRKVDVIPRRDLKAEVLEAALLDEYRL</sequence>
<keyword evidence="7" id="KW-0067">ATP-binding</keyword>
<keyword evidence="8" id="KW-0460">Magnesium</keyword>
<dbReference type="Gene3D" id="3.30.460.10">
    <property type="entry name" value="Beta Polymerase, domain 2"/>
    <property type="match status" value="1"/>
</dbReference>
<evidence type="ECO:0000259" key="10">
    <source>
        <dbReference type="Pfam" id="PF01909"/>
    </source>
</evidence>
<keyword evidence="3" id="KW-0808">Transferase</keyword>
<evidence type="ECO:0000256" key="3">
    <source>
        <dbReference type="ARBA" id="ARBA00022679"/>
    </source>
</evidence>
<evidence type="ECO:0000256" key="9">
    <source>
        <dbReference type="ARBA" id="ARBA00038276"/>
    </source>
</evidence>
<keyword evidence="12" id="KW-1185">Reference proteome</keyword>
<evidence type="ECO:0000256" key="6">
    <source>
        <dbReference type="ARBA" id="ARBA00022741"/>
    </source>
</evidence>
<dbReference type="InterPro" id="IPR043519">
    <property type="entry name" value="NT_sf"/>
</dbReference>
<dbReference type="GO" id="GO:0046872">
    <property type="term" value="F:metal ion binding"/>
    <property type="evidence" value="ECO:0007669"/>
    <property type="project" value="UniProtKB-KW"/>
</dbReference>
<protein>
    <recommendedName>
        <fullName evidence="10">Polymerase nucleotidyl transferase domain-containing protein</fullName>
    </recommendedName>
</protein>
<dbReference type="Pfam" id="PF01909">
    <property type="entry name" value="NTP_transf_2"/>
    <property type="match status" value="1"/>
</dbReference>
<dbReference type="GO" id="GO:0016779">
    <property type="term" value="F:nucleotidyltransferase activity"/>
    <property type="evidence" value="ECO:0007669"/>
    <property type="project" value="UniProtKB-KW"/>
</dbReference>
<dbReference type="SUPFAM" id="SSF81301">
    <property type="entry name" value="Nucleotidyltransferase"/>
    <property type="match status" value="1"/>
</dbReference>
<evidence type="ECO:0000256" key="5">
    <source>
        <dbReference type="ARBA" id="ARBA00022723"/>
    </source>
</evidence>
<dbReference type="RefSeq" id="WP_209043938.1">
    <property type="nucleotide sequence ID" value="NZ_BAAAPQ010000007.1"/>
</dbReference>
<evidence type="ECO:0000256" key="8">
    <source>
        <dbReference type="ARBA" id="ARBA00022842"/>
    </source>
</evidence>
<comment type="cofactor">
    <cofactor evidence="1">
        <name>Mg(2+)</name>
        <dbReference type="ChEBI" id="CHEBI:18420"/>
    </cofactor>
</comment>
<dbReference type="Proteomes" id="UP000576792">
    <property type="component" value="Unassembled WGS sequence"/>
</dbReference>
<evidence type="ECO:0000313" key="11">
    <source>
        <dbReference type="EMBL" id="NJC57074.1"/>
    </source>
</evidence>
<evidence type="ECO:0000256" key="7">
    <source>
        <dbReference type="ARBA" id="ARBA00022840"/>
    </source>
</evidence>
<comment type="similarity">
    <text evidence="9">Belongs to the MntA antitoxin family.</text>
</comment>
<dbReference type="EMBL" id="JAATJN010000001">
    <property type="protein sequence ID" value="NJC57074.1"/>
    <property type="molecule type" value="Genomic_DNA"/>
</dbReference>
<dbReference type="PANTHER" id="PTHR33571:SF14">
    <property type="entry name" value="PROTEIN ADENYLYLTRANSFERASE MJ0435-RELATED"/>
    <property type="match status" value="1"/>
</dbReference>
<dbReference type="CDD" id="cd05403">
    <property type="entry name" value="NT_KNTase_like"/>
    <property type="match status" value="1"/>
</dbReference>
<keyword evidence="4" id="KW-0548">Nucleotidyltransferase</keyword>
<dbReference type="AlphaFoldDB" id="A0A846RSN2"/>
<dbReference type="PANTHER" id="PTHR33571">
    <property type="entry name" value="SSL8005 PROTEIN"/>
    <property type="match status" value="1"/>
</dbReference>
<proteinExistence type="inferred from homology"/>
<organism evidence="11 12">
    <name type="scientific">Brevibacterium marinum</name>
    <dbReference type="NCBI Taxonomy" id="418643"/>
    <lineage>
        <taxon>Bacteria</taxon>
        <taxon>Bacillati</taxon>
        <taxon>Actinomycetota</taxon>
        <taxon>Actinomycetes</taxon>
        <taxon>Micrococcales</taxon>
        <taxon>Brevibacteriaceae</taxon>
        <taxon>Brevibacterium</taxon>
    </lineage>
</organism>
<reference evidence="11 12" key="1">
    <citation type="submission" date="2020-03" db="EMBL/GenBank/DDBJ databases">
        <title>Sequencing the genomes of 1000 actinobacteria strains.</title>
        <authorList>
            <person name="Klenk H.-P."/>
        </authorList>
    </citation>
    <scope>NUCLEOTIDE SEQUENCE [LARGE SCALE GENOMIC DNA]</scope>
    <source>
        <strain evidence="11 12">DSM 18964</strain>
    </source>
</reference>
<comment type="caution">
    <text evidence="11">The sequence shown here is derived from an EMBL/GenBank/DDBJ whole genome shotgun (WGS) entry which is preliminary data.</text>
</comment>
<gene>
    <name evidence="11" type="ORF">BKA07_002109</name>
</gene>
<dbReference type="InterPro" id="IPR052038">
    <property type="entry name" value="Type-VII_TA_antitoxin"/>
</dbReference>
<evidence type="ECO:0000313" key="12">
    <source>
        <dbReference type="Proteomes" id="UP000576792"/>
    </source>
</evidence>
<keyword evidence="5" id="KW-0479">Metal-binding</keyword>
<evidence type="ECO:0000256" key="4">
    <source>
        <dbReference type="ARBA" id="ARBA00022695"/>
    </source>
</evidence>
<keyword evidence="6" id="KW-0547">Nucleotide-binding</keyword>
<dbReference type="InterPro" id="IPR002934">
    <property type="entry name" value="Polymerase_NTP_transf_dom"/>
</dbReference>
<dbReference type="GO" id="GO:0005524">
    <property type="term" value="F:ATP binding"/>
    <property type="evidence" value="ECO:0007669"/>
    <property type="project" value="UniProtKB-KW"/>
</dbReference>
<evidence type="ECO:0000256" key="1">
    <source>
        <dbReference type="ARBA" id="ARBA00001946"/>
    </source>
</evidence>
<name>A0A846RSN2_9MICO</name>
<keyword evidence="2" id="KW-1277">Toxin-antitoxin system</keyword>
<feature type="domain" description="Polymerase nucleotidyl transferase" evidence="10">
    <location>
        <begin position="19"/>
        <end position="95"/>
    </location>
</feature>
<evidence type="ECO:0000256" key="2">
    <source>
        <dbReference type="ARBA" id="ARBA00022649"/>
    </source>
</evidence>